<evidence type="ECO:0000256" key="2">
    <source>
        <dbReference type="ARBA" id="ARBA00022527"/>
    </source>
</evidence>
<evidence type="ECO:0000259" key="11">
    <source>
        <dbReference type="PROSITE" id="PS50011"/>
    </source>
</evidence>
<dbReference type="PANTHER" id="PTHR47634:SF9">
    <property type="entry name" value="PROTEIN KINASE DOMAIN-CONTAINING PROTEIN-RELATED"/>
    <property type="match status" value="1"/>
</dbReference>
<keyword evidence="13" id="KW-1185">Reference proteome</keyword>
<keyword evidence="6 9" id="KW-0067">ATP-binding</keyword>
<dbReference type="HOGENOM" id="CLU_000288_81_8_1"/>
<feature type="compositionally biased region" description="Low complexity" evidence="10">
    <location>
        <begin position="252"/>
        <end position="262"/>
    </location>
</feature>
<keyword evidence="2" id="KW-0723">Serine/threonine-protein kinase</keyword>
<gene>
    <name evidence="12" type="ORF">JAAARDRAFT_126834</name>
</gene>
<evidence type="ECO:0000256" key="3">
    <source>
        <dbReference type="ARBA" id="ARBA00022679"/>
    </source>
</evidence>
<feature type="region of interest" description="Disordered" evidence="10">
    <location>
        <begin position="220"/>
        <end position="266"/>
    </location>
</feature>
<feature type="region of interest" description="Disordered" evidence="10">
    <location>
        <begin position="278"/>
        <end position="394"/>
    </location>
</feature>
<dbReference type="InterPro" id="IPR017441">
    <property type="entry name" value="Protein_kinase_ATP_BS"/>
</dbReference>
<name>A0A067PYT8_9AGAM</name>
<dbReference type="Gene3D" id="1.10.510.10">
    <property type="entry name" value="Transferase(Phosphotransferase) domain 1"/>
    <property type="match status" value="1"/>
</dbReference>
<dbReference type="GO" id="GO:0005634">
    <property type="term" value="C:nucleus"/>
    <property type="evidence" value="ECO:0007669"/>
    <property type="project" value="TreeGrafter"/>
</dbReference>
<dbReference type="Gene3D" id="3.30.200.20">
    <property type="entry name" value="Phosphorylase Kinase, domain 1"/>
    <property type="match status" value="1"/>
</dbReference>
<reference evidence="13" key="1">
    <citation type="journal article" date="2014" name="Proc. Natl. Acad. Sci. U.S.A.">
        <title>Extensive sampling of basidiomycete genomes demonstrates inadequacy of the white-rot/brown-rot paradigm for wood decay fungi.</title>
        <authorList>
            <person name="Riley R."/>
            <person name="Salamov A.A."/>
            <person name="Brown D.W."/>
            <person name="Nagy L.G."/>
            <person name="Floudas D."/>
            <person name="Held B.W."/>
            <person name="Levasseur A."/>
            <person name="Lombard V."/>
            <person name="Morin E."/>
            <person name="Otillar R."/>
            <person name="Lindquist E.A."/>
            <person name="Sun H."/>
            <person name="LaButti K.M."/>
            <person name="Schmutz J."/>
            <person name="Jabbour D."/>
            <person name="Luo H."/>
            <person name="Baker S.E."/>
            <person name="Pisabarro A.G."/>
            <person name="Walton J.D."/>
            <person name="Blanchette R.A."/>
            <person name="Henrissat B."/>
            <person name="Martin F."/>
            <person name="Cullen D."/>
            <person name="Hibbett D.S."/>
            <person name="Grigoriev I.V."/>
        </authorList>
    </citation>
    <scope>NUCLEOTIDE SEQUENCE [LARGE SCALE GENOMIC DNA]</scope>
    <source>
        <strain evidence="13">MUCL 33604</strain>
    </source>
</reference>
<feature type="compositionally biased region" description="Polar residues" evidence="10">
    <location>
        <begin position="239"/>
        <end position="251"/>
    </location>
</feature>
<keyword evidence="5" id="KW-0418">Kinase</keyword>
<dbReference type="OrthoDB" id="2649at2759"/>
<evidence type="ECO:0000313" key="12">
    <source>
        <dbReference type="EMBL" id="KDQ59968.1"/>
    </source>
</evidence>
<dbReference type="GO" id="GO:0000245">
    <property type="term" value="P:spliceosomal complex assembly"/>
    <property type="evidence" value="ECO:0007669"/>
    <property type="project" value="TreeGrafter"/>
</dbReference>
<dbReference type="GO" id="GO:0005737">
    <property type="term" value="C:cytoplasm"/>
    <property type="evidence" value="ECO:0007669"/>
    <property type="project" value="TreeGrafter"/>
</dbReference>
<dbReference type="SMART" id="SM00220">
    <property type="entry name" value="S_TKc"/>
    <property type="match status" value="1"/>
</dbReference>
<dbReference type="PANTHER" id="PTHR47634">
    <property type="entry name" value="PROTEIN KINASE DOMAIN-CONTAINING PROTEIN-RELATED"/>
    <property type="match status" value="1"/>
</dbReference>
<evidence type="ECO:0000256" key="6">
    <source>
        <dbReference type="ARBA" id="ARBA00022840"/>
    </source>
</evidence>
<keyword evidence="4 9" id="KW-0547">Nucleotide-binding</keyword>
<feature type="region of interest" description="Disordered" evidence="10">
    <location>
        <begin position="617"/>
        <end position="669"/>
    </location>
</feature>
<feature type="region of interest" description="Disordered" evidence="10">
    <location>
        <begin position="95"/>
        <end position="119"/>
    </location>
</feature>
<evidence type="ECO:0000256" key="10">
    <source>
        <dbReference type="SAM" id="MobiDB-lite"/>
    </source>
</evidence>
<evidence type="ECO:0000256" key="1">
    <source>
        <dbReference type="ARBA" id="ARBA00012513"/>
    </source>
</evidence>
<evidence type="ECO:0000256" key="9">
    <source>
        <dbReference type="PROSITE-ProRule" id="PRU10141"/>
    </source>
</evidence>
<dbReference type="STRING" id="933084.A0A067PYT8"/>
<protein>
    <recommendedName>
        <fullName evidence="1">non-specific serine/threonine protein kinase</fullName>
        <ecNumber evidence="1">2.7.11.1</ecNumber>
    </recommendedName>
</protein>
<dbReference type="InterPro" id="IPR008271">
    <property type="entry name" value="Ser/Thr_kinase_AS"/>
</dbReference>
<organism evidence="12 13">
    <name type="scientific">Jaapia argillacea MUCL 33604</name>
    <dbReference type="NCBI Taxonomy" id="933084"/>
    <lineage>
        <taxon>Eukaryota</taxon>
        <taxon>Fungi</taxon>
        <taxon>Dikarya</taxon>
        <taxon>Basidiomycota</taxon>
        <taxon>Agaricomycotina</taxon>
        <taxon>Agaricomycetes</taxon>
        <taxon>Agaricomycetidae</taxon>
        <taxon>Jaapiales</taxon>
        <taxon>Jaapiaceae</taxon>
        <taxon>Jaapia</taxon>
    </lineage>
</organism>
<dbReference type="Proteomes" id="UP000027265">
    <property type="component" value="Unassembled WGS sequence"/>
</dbReference>
<evidence type="ECO:0000256" key="4">
    <source>
        <dbReference type="ARBA" id="ARBA00022741"/>
    </source>
</evidence>
<sequence length="669" mass="73413">MSHGSYSSHSVMTEDEEDWEDYCKGGYHPVHIGDTFSDGRYVVVRKLGWGHFSTVWLAKDHKMNRHVALKVVKSAPRYTETALDEIKLLQRLITSSSPPVEPTPDNPHPQPSPSQTHPGRSHVISFLDHFRHKGPNGTHVCMVFEVLGENLLGLIKRHQNKGVPMPLVKQIAKQILMGLDYMHRCCGVIHTDLKPENVLICIDDVESLIEAELAASSASQSAPPTKIIGVPPSKGRGGNQTPRSESIFITGSQPLPSPSSSLGNTSALDRWSFGMSKIDDGDDKSKAPSIVASPESGNTTGGREKRADSTEIAAERISNVKLDSGFGEKTTPHYSKGGPSLLSQQAPPHTHSQSPPLALQTDGQGPIASTSANVPYSDSAMPLESYPPPETNNSSVFDVNEKITVKIADLGNACWVEHHFTDDIQTRQYRCPEVILGAKWGPSADIWSVACVIFELLTGGDYLFDPASGTRYSKDDDHIAQIMELMGEIPKSVAFSGKYSHEFFTRKGELRNIQKLRFWPLEAVLNDKYLLPKEEADVIASFLSPMLRLHPDKRAKASELTHHQWLDGISVQGEIDVIRRAEEEEAWRRHRAGRDSGNQRNATDVDAMKPVDDAAALGDISQPSHVPKLTTPVPSSSAAKENAHKSKGSQDLRLHSPPAAPKRSKPPKH</sequence>
<evidence type="ECO:0000313" key="13">
    <source>
        <dbReference type="Proteomes" id="UP000027265"/>
    </source>
</evidence>
<accession>A0A067PYT8</accession>
<feature type="compositionally biased region" description="Basic and acidic residues" evidence="10">
    <location>
        <begin position="641"/>
        <end position="654"/>
    </location>
</feature>
<dbReference type="InterPro" id="IPR000719">
    <property type="entry name" value="Prot_kinase_dom"/>
</dbReference>
<dbReference type="InterPro" id="IPR051334">
    <property type="entry name" value="SRPK"/>
</dbReference>
<comment type="catalytic activity">
    <reaction evidence="8">
        <text>L-seryl-[protein] + ATP = O-phospho-L-seryl-[protein] + ADP + H(+)</text>
        <dbReference type="Rhea" id="RHEA:17989"/>
        <dbReference type="Rhea" id="RHEA-COMP:9863"/>
        <dbReference type="Rhea" id="RHEA-COMP:11604"/>
        <dbReference type="ChEBI" id="CHEBI:15378"/>
        <dbReference type="ChEBI" id="CHEBI:29999"/>
        <dbReference type="ChEBI" id="CHEBI:30616"/>
        <dbReference type="ChEBI" id="CHEBI:83421"/>
        <dbReference type="ChEBI" id="CHEBI:456216"/>
        <dbReference type="EC" id="2.7.11.1"/>
    </reaction>
</comment>
<evidence type="ECO:0000256" key="8">
    <source>
        <dbReference type="ARBA" id="ARBA00048679"/>
    </source>
</evidence>
<dbReference type="InParanoid" id="A0A067PYT8"/>
<dbReference type="PROSITE" id="PS50011">
    <property type="entry name" value="PROTEIN_KINASE_DOM"/>
    <property type="match status" value="1"/>
</dbReference>
<feature type="compositionally biased region" description="Polar residues" evidence="10">
    <location>
        <begin position="341"/>
        <end position="376"/>
    </location>
</feature>
<proteinExistence type="predicted"/>
<dbReference type="InterPro" id="IPR011009">
    <property type="entry name" value="Kinase-like_dom_sf"/>
</dbReference>
<evidence type="ECO:0000256" key="5">
    <source>
        <dbReference type="ARBA" id="ARBA00022777"/>
    </source>
</evidence>
<dbReference type="PROSITE" id="PS00107">
    <property type="entry name" value="PROTEIN_KINASE_ATP"/>
    <property type="match status" value="1"/>
</dbReference>
<dbReference type="GO" id="GO:0004674">
    <property type="term" value="F:protein serine/threonine kinase activity"/>
    <property type="evidence" value="ECO:0007669"/>
    <property type="project" value="UniProtKB-KW"/>
</dbReference>
<feature type="domain" description="Protein kinase" evidence="11">
    <location>
        <begin position="41"/>
        <end position="566"/>
    </location>
</feature>
<comment type="catalytic activity">
    <reaction evidence="7">
        <text>L-threonyl-[protein] + ATP = O-phospho-L-threonyl-[protein] + ADP + H(+)</text>
        <dbReference type="Rhea" id="RHEA:46608"/>
        <dbReference type="Rhea" id="RHEA-COMP:11060"/>
        <dbReference type="Rhea" id="RHEA-COMP:11605"/>
        <dbReference type="ChEBI" id="CHEBI:15378"/>
        <dbReference type="ChEBI" id="CHEBI:30013"/>
        <dbReference type="ChEBI" id="CHEBI:30616"/>
        <dbReference type="ChEBI" id="CHEBI:61977"/>
        <dbReference type="ChEBI" id="CHEBI:456216"/>
        <dbReference type="EC" id="2.7.11.1"/>
    </reaction>
</comment>
<dbReference type="EMBL" id="KL197715">
    <property type="protein sequence ID" value="KDQ59968.1"/>
    <property type="molecule type" value="Genomic_DNA"/>
</dbReference>
<dbReference type="EC" id="2.7.11.1" evidence="1"/>
<feature type="compositionally biased region" description="Pro residues" evidence="10">
    <location>
        <begin position="99"/>
        <end position="112"/>
    </location>
</feature>
<feature type="binding site" evidence="9">
    <location>
        <position position="70"/>
    </location>
    <ligand>
        <name>ATP</name>
        <dbReference type="ChEBI" id="CHEBI:30616"/>
    </ligand>
</feature>
<dbReference type="FunCoup" id="A0A067PYT8">
    <property type="interactions" value="308"/>
</dbReference>
<dbReference type="GO" id="GO:0050684">
    <property type="term" value="P:regulation of mRNA processing"/>
    <property type="evidence" value="ECO:0007669"/>
    <property type="project" value="TreeGrafter"/>
</dbReference>
<dbReference type="FunFam" id="1.10.510.10:FF:000409">
    <property type="entry name" value="CMGC/SRPK protein kinase"/>
    <property type="match status" value="1"/>
</dbReference>
<keyword evidence="3" id="KW-0808">Transferase</keyword>
<evidence type="ECO:0000256" key="7">
    <source>
        <dbReference type="ARBA" id="ARBA00047899"/>
    </source>
</evidence>
<dbReference type="Pfam" id="PF00069">
    <property type="entry name" value="Pkinase"/>
    <property type="match status" value="2"/>
</dbReference>
<dbReference type="FunFam" id="3.30.200.20:FF:000076">
    <property type="entry name" value="CMGC/SRPK protein kinase"/>
    <property type="match status" value="1"/>
</dbReference>
<dbReference type="PROSITE" id="PS00108">
    <property type="entry name" value="PROTEIN_KINASE_ST"/>
    <property type="match status" value="1"/>
</dbReference>
<dbReference type="AlphaFoldDB" id="A0A067PYT8"/>
<dbReference type="SUPFAM" id="SSF56112">
    <property type="entry name" value="Protein kinase-like (PK-like)"/>
    <property type="match status" value="1"/>
</dbReference>
<dbReference type="GO" id="GO:0005524">
    <property type="term" value="F:ATP binding"/>
    <property type="evidence" value="ECO:0007669"/>
    <property type="project" value="UniProtKB-UniRule"/>
</dbReference>
<feature type="region of interest" description="Disordered" evidence="10">
    <location>
        <begin position="587"/>
        <end position="606"/>
    </location>
</feature>